<evidence type="ECO:0000256" key="7">
    <source>
        <dbReference type="ARBA" id="ARBA00023237"/>
    </source>
</evidence>
<organism evidence="10 11">
    <name type="scientific">Propionispira arboris</name>
    <dbReference type="NCBI Taxonomy" id="84035"/>
    <lineage>
        <taxon>Bacteria</taxon>
        <taxon>Bacillati</taxon>
        <taxon>Bacillota</taxon>
        <taxon>Negativicutes</taxon>
        <taxon>Selenomonadales</taxon>
        <taxon>Selenomonadaceae</taxon>
        <taxon>Propionispira</taxon>
    </lineage>
</organism>
<evidence type="ECO:0000256" key="4">
    <source>
        <dbReference type="ARBA" id="ARBA00022452"/>
    </source>
</evidence>
<dbReference type="PANTHER" id="PTHR30026">
    <property type="entry name" value="OUTER MEMBRANE PROTEIN TOLC"/>
    <property type="match status" value="1"/>
</dbReference>
<keyword evidence="8" id="KW-0175">Coiled coil</keyword>
<dbReference type="Proteomes" id="UP000199662">
    <property type="component" value="Unassembled WGS sequence"/>
</dbReference>
<reference evidence="10 11" key="1">
    <citation type="submission" date="2016-10" db="EMBL/GenBank/DDBJ databases">
        <authorList>
            <person name="de Groot N.N."/>
        </authorList>
    </citation>
    <scope>NUCLEOTIDE SEQUENCE [LARGE SCALE GENOMIC DNA]</scope>
    <source>
        <strain evidence="10 11">DSM 2179</strain>
    </source>
</reference>
<dbReference type="Gene3D" id="1.20.1600.10">
    <property type="entry name" value="Outer membrane efflux proteins (OEP)"/>
    <property type="match status" value="1"/>
</dbReference>
<evidence type="ECO:0000256" key="3">
    <source>
        <dbReference type="ARBA" id="ARBA00022448"/>
    </source>
</evidence>
<sequence length="426" mass="46698">MMRKSCLKRVVLLFAGCFLWNISLGACAALSLDEAVAMALNQNPQIKIAAKGEEKAAANLNAAKGANGFSISASSKFSISDGADQIYTNGNSNGITASMPLYTGGKNELNIDSKKDAITTSELNTARTQENIVLDTIKAYYDILEAKKTVDVDQESVDNYQAHLTNVQQLYAAGSKARVEVLRSDVELSNARQTLIKAQNSYDIAVSTLKNIIKMDRDEPLSLTDDFSYRVFDKDLYSCLDYAMVNRKDLQAAKLAVSVAERDIDIAAADKKPQVDVSVSTSWDKQVLPSSSDYNYTAGVSASWNLFDSNVTNSNIKAAKVAVEEATLELEKEQDDVDLAVRQAYLNMKEAEKRFTSTANAIKQAQEDNYIANEKYKAGEGLMLDIIDAQLALSTAQLNYISAQYDYARYKATLENVMGLRDGVTK</sequence>
<keyword evidence="9" id="KW-0732">Signal</keyword>
<keyword evidence="4" id="KW-1134">Transmembrane beta strand</keyword>
<dbReference type="InterPro" id="IPR051906">
    <property type="entry name" value="TolC-like"/>
</dbReference>
<keyword evidence="3" id="KW-0813">Transport</keyword>
<feature type="coiled-coil region" evidence="8">
    <location>
        <begin position="316"/>
        <end position="368"/>
    </location>
</feature>
<dbReference type="STRING" id="84035.SAMN05660742_101332"/>
<comment type="subcellular location">
    <subcellularLocation>
        <location evidence="1">Cell outer membrane</location>
    </subcellularLocation>
</comment>
<evidence type="ECO:0000313" key="10">
    <source>
        <dbReference type="EMBL" id="SEI88036.1"/>
    </source>
</evidence>
<dbReference type="PANTHER" id="PTHR30026:SF20">
    <property type="entry name" value="OUTER MEMBRANE PROTEIN TOLC"/>
    <property type="match status" value="1"/>
</dbReference>
<dbReference type="GO" id="GO:0009279">
    <property type="term" value="C:cell outer membrane"/>
    <property type="evidence" value="ECO:0007669"/>
    <property type="project" value="UniProtKB-SubCell"/>
</dbReference>
<dbReference type="Pfam" id="PF02321">
    <property type="entry name" value="OEP"/>
    <property type="match status" value="2"/>
</dbReference>
<protein>
    <submittedName>
        <fullName evidence="10">Outer membrane protein TolC</fullName>
    </submittedName>
</protein>
<keyword evidence="11" id="KW-1185">Reference proteome</keyword>
<dbReference type="SUPFAM" id="SSF56954">
    <property type="entry name" value="Outer membrane efflux proteins (OEP)"/>
    <property type="match status" value="1"/>
</dbReference>
<evidence type="ECO:0000256" key="5">
    <source>
        <dbReference type="ARBA" id="ARBA00022692"/>
    </source>
</evidence>
<keyword evidence="6" id="KW-0472">Membrane</keyword>
<evidence type="ECO:0000256" key="8">
    <source>
        <dbReference type="SAM" id="Coils"/>
    </source>
</evidence>
<evidence type="ECO:0000313" key="11">
    <source>
        <dbReference type="Proteomes" id="UP000199662"/>
    </source>
</evidence>
<evidence type="ECO:0000256" key="9">
    <source>
        <dbReference type="SAM" id="SignalP"/>
    </source>
</evidence>
<comment type="similarity">
    <text evidence="2">Belongs to the outer membrane factor (OMF) (TC 1.B.17) family.</text>
</comment>
<feature type="signal peptide" evidence="9">
    <location>
        <begin position="1"/>
        <end position="28"/>
    </location>
</feature>
<accession>A0A1H6U926</accession>
<keyword evidence="7" id="KW-0998">Cell outer membrane</keyword>
<keyword evidence="5" id="KW-0812">Transmembrane</keyword>
<dbReference type="InterPro" id="IPR003423">
    <property type="entry name" value="OMP_efflux"/>
</dbReference>
<dbReference type="GO" id="GO:0015288">
    <property type="term" value="F:porin activity"/>
    <property type="evidence" value="ECO:0007669"/>
    <property type="project" value="TreeGrafter"/>
</dbReference>
<dbReference type="PROSITE" id="PS51257">
    <property type="entry name" value="PROKAR_LIPOPROTEIN"/>
    <property type="match status" value="1"/>
</dbReference>
<dbReference type="RefSeq" id="WP_019552061.1">
    <property type="nucleotide sequence ID" value="NZ_FNZK01000001.1"/>
</dbReference>
<dbReference type="EMBL" id="FNZK01000001">
    <property type="protein sequence ID" value="SEI88036.1"/>
    <property type="molecule type" value="Genomic_DNA"/>
</dbReference>
<dbReference type="GO" id="GO:0015562">
    <property type="term" value="F:efflux transmembrane transporter activity"/>
    <property type="evidence" value="ECO:0007669"/>
    <property type="project" value="InterPro"/>
</dbReference>
<feature type="chain" id="PRO_5011674284" evidence="9">
    <location>
        <begin position="29"/>
        <end position="426"/>
    </location>
</feature>
<gene>
    <name evidence="10" type="ORF">SAMN05660742_101332</name>
</gene>
<name>A0A1H6U926_9FIRM</name>
<dbReference type="AlphaFoldDB" id="A0A1H6U926"/>
<proteinExistence type="inferred from homology"/>
<evidence type="ECO:0000256" key="2">
    <source>
        <dbReference type="ARBA" id="ARBA00007613"/>
    </source>
</evidence>
<evidence type="ECO:0000256" key="1">
    <source>
        <dbReference type="ARBA" id="ARBA00004442"/>
    </source>
</evidence>
<evidence type="ECO:0000256" key="6">
    <source>
        <dbReference type="ARBA" id="ARBA00023136"/>
    </source>
</evidence>
<dbReference type="GO" id="GO:1990281">
    <property type="term" value="C:efflux pump complex"/>
    <property type="evidence" value="ECO:0007669"/>
    <property type="project" value="TreeGrafter"/>
</dbReference>